<proteinExistence type="predicted"/>
<name>A0ABS9KWV7_9BACT</name>
<evidence type="ECO:0000313" key="2">
    <source>
        <dbReference type="Proteomes" id="UP001165367"/>
    </source>
</evidence>
<comment type="caution">
    <text evidence="1">The sequence shown here is derived from an EMBL/GenBank/DDBJ whole genome shotgun (WGS) entry which is preliminary data.</text>
</comment>
<dbReference type="EMBL" id="JAKLTR010000015">
    <property type="protein sequence ID" value="MCG2616801.1"/>
    <property type="molecule type" value="Genomic_DNA"/>
</dbReference>
<reference evidence="1" key="1">
    <citation type="submission" date="2022-01" db="EMBL/GenBank/DDBJ databases">
        <authorList>
            <person name="Jo J.-H."/>
            <person name="Im W.-T."/>
        </authorList>
    </citation>
    <scope>NUCLEOTIDE SEQUENCE</scope>
    <source>
        <strain evidence="1">NA20</strain>
    </source>
</reference>
<organism evidence="1 2">
    <name type="scientific">Terrimonas ginsenosidimutans</name>
    <dbReference type="NCBI Taxonomy" id="2908004"/>
    <lineage>
        <taxon>Bacteria</taxon>
        <taxon>Pseudomonadati</taxon>
        <taxon>Bacteroidota</taxon>
        <taxon>Chitinophagia</taxon>
        <taxon>Chitinophagales</taxon>
        <taxon>Chitinophagaceae</taxon>
        <taxon>Terrimonas</taxon>
    </lineage>
</organism>
<sequence>MFSVTFNYRESQYEALIRMVKQKEDRKEYRITIMNGELEVQLYGHHLLKEENGKLDLSTAGIPENIVELKTTIAKAVANDRRMAADVHG</sequence>
<dbReference type="RefSeq" id="WP_237875338.1">
    <property type="nucleotide sequence ID" value="NZ_JAKLTR010000015.1"/>
</dbReference>
<gene>
    <name evidence="1" type="ORF">LZZ85_21055</name>
</gene>
<evidence type="ECO:0000313" key="1">
    <source>
        <dbReference type="EMBL" id="MCG2616801.1"/>
    </source>
</evidence>
<accession>A0ABS9KWV7</accession>
<dbReference type="Proteomes" id="UP001165367">
    <property type="component" value="Unassembled WGS sequence"/>
</dbReference>
<keyword evidence="2" id="KW-1185">Reference proteome</keyword>
<protein>
    <submittedName>
        <fullName evidence="1">Uncharacterized protein</fullName>
    </submittedName>
</protein>